<proteinExistence type="predicted"/>
<organism evidence="1 2">
    <name type="scientific">Bathymodiolus azoricus thioautotrophic gill symbiont</name>
    <dbReference type="NCBI Taxonomy" id="235205"/>
    <lineage>
        <taxon>Bacteria</taxon>
        <taxon>Pseudomonadati</taxon>
        <taxon>Pseudomonadota</taxon>
        <taxon>Gammaproteobacteria</taxon>
        <taxon>sulfur-oxidizing symbionts</taxon>
    </lineage>
</organism>
<reference evidence="2" key="1">
    <citation type="submission" date="2016-06" db="EMBL/GenBank/DDBJ databases">
        <authorList>
            <person name="Petersen J."/>
            <person name="Sayavedra L."/>
        </authorList>
    </citation>
    <scope>NUCLEOTIDE SEQUENCE [LARGE SCALE GENOMIC DNA]</scope>
    <source>
        <strain evidence="2">BazSymA</strain>
    </source>
</reference>
<name>A0A1H6KLX7_9GAMM</name>
<evidence type="ECO:0000313" key="1">
    <source>
        <dbReference type="EMBL" id="SEH76504.1"/>
    </source>
</evidence>
<accession>A0A1H6KLX7</accession>
<dbReference type="AlphaFoldDB" id="A0A1H6KLX7"/>
<dbReference type="EMBL" id="CDSC02000179">
    <property type="protein sequence ID" value="SEH76504.1"/>
    <property type="molecule type" value="Genomic_DNA"/>
</dbReference>
<gene>
    <name evidence="1" type="ORF">BAZSYMA_ACONTIG06588_2</name>
</gene>
<evidence type="ECO:0000313" key="2">
    <source>
        <dbReference type="Proteomes" id="UP000198988"/>
    </source>
</evidence>
<dbReference type="Proteomes" id="UP000198988">
    <property type="component" value="Unassembled WGS sequence"/>
</dbReference>
<protein>
    <submittedName>
        <fullName evidence="1">Uncharacterized protein</fullName>
    </submittedName>
</protein>
<sequence length="43" mass="4583">MPCLPNTTYNSAIFILLGLAEPIIKSSKPSPLTSPALETDQPI</sequence>